<dbReference type="AlphaFoldDB" id="M0CLT5"/>
<evidence type="ECO:0000313" key="3">
    <source>
        <dbReference type="Proteomes" id="UP000011657"/>
    </source>
</evidence>
<proteinExistence type="predicted"/>
<evidence type="ECO:0000256" key="1">
    <source>
        <dbReference type="SAM" id="MobiDB-lite"/>
    </source>
</evidence>
<evidence type="ECO:0000313" key="2">
    <source>
        <dbReference type="EMBL" id="ELZ23332.1"/>
    </source>
</evidence>
<feature type="region of interest" description="Disordered" evidence="1">
    <location>
        <begin position="22"/>
        <end position="43"/>
    </location>
</feature>
<accession>M0CLT5</accession>
<organism evidence="2 3">
    <name type="scientific">Haloterrigena salina JCM 13891</name>
    <dbReference type="NCBI Taxonomy" id="1227488"/>
    <lineage>
        <taxon>Archaea</taxon>
        <taxon>Methanobacteriati</taxon>
        <taxon>Methanobacteriota</taxon>
        <taxon>Stenosarchaea group</taxon>
        <taxon>Halobacteria</taxon>
        <taxon>Halobacteriales</taxon>
        <taxon>Natrialbaceae</taxon>
        <taxon>Haloterrigena</taxon>
    </lineage>
</organism>
<comment type="caution">
    <text evidence="2">The sequence shown here is derived from an EMBL/GenBank/DDBJ whole genome shotgun (WGS) entry which is preliminary data.</text>
</comment>
<dbReference type="Proteomes" id="UP000011657">
    <property type="component" value="Unassembled WGS sequence"/>
</dbReference>
<feature type="compositionally biased region" description="Basic and acidic residues" evidence="1">
    <location>
        <begin position="31"/>
        <end position="43"/>
    </location>
</feature>
<sequence length="43" mass="4905">MDDLQARLDDCLLTDAEMDADWDAYPDPFGSEDRRELALADET</sequence>
<reference evidence="2 3" key="1">
    <citation type="journal article" date="2014" name="PLoS Genet.">
        <title>Phylogenetically driven sequencing of extremely halophilic archaea reveals strategies for static and dynamic osmo-response.</title>
        <authorList>
            <person name="Becker E.A."/>
            <person name="Seitzer P.M."/>
            <person name="Tritt A."/>
            <person name="Larsen D."/>
            <person name="Krusor M."/>
            <person name="Yao A.I."/>
            <person name="Wu D."/>
            <person name="Madern D."/>
            <person name="Eisen J.A."/>
            <person name="Darling A.E."/>
            <person name="Facciotti M.T."/>
        </authorList>
    </citation>
    <scope>NUCLEOTIDE SEQUENCE [LARGE SCALE GENOMIC DNA]</scope>
    <source>
        <strain evidence="2 3">JCM 13891</strain>
    </source>
</reference>
<dbReference type="EMBL" id="AOIS01000011">
    <property type="protein sequence ID" value="ELZ23332.1"/>
    <property type="molecule type" value="Genomic_DNA"/>
</dbReference>
<gene>
    <name evidence="2" type="ORF">C477_02254</name>
</gene>
<dbReference type="eggNOG" id="arCOG01233">
    <property type="taxonomic scope" value="Archaea"/>
</dbReference>
<keyword evidence="3" id="KW-1185">Reference proteome</keyword>
<protein>
    <submittedName>
        <fullName evidence="2">Cobalamin synthesis protein P47K</fullName>
    </submittedName>
</protein>
<name>M0CLT5_9EURY</name>